<feature type="compositionally biased region" description="Basic and acidic residues" evidence="1">
    <location>
        <begin position="336"/>
        <end position="409"/>
    </location>
</feature>
<organism evidence="3 4">
    <name type="scientific">Blepharisma stoltei</name>
    <dbReference type="NCBI Taxonomy" id="1481888"/>
    <lineage>
        <taxon>Eukaryota</taxon>
        <taxon>Sar</taxon>
        <taxon>Alveolata</taxon>
        <taxon>Ciliophora</taxon>
        <taxon>Postciliodesmatophora</taxon>
        <taxon>Heterotrichea</taxon>
        <taxon>Heterotrichida</taxon>
        <taxon>Blepharismidae</taxon>
        <taxon>Blepharisma</taxon>
    </lineage>
</organism>
<feature type="compositionally biased region" description="Basic residues" evidence="1">
    <location>
        <begin position="425"/>
        <end position="436"/>
    </location>
</feature>
<dbReference type="GO" id="GO:0004843">
    <property type="term" value="F:cysteine-type deubiquitinase activity"/>
    <property type="evidence" value="ECO:0007669"/>
    <property type="project" value="InterPro"/>
</dbReference>
<gene>
    <name evidence="3" type="ORF">BSTOLATCC_MIC50799</name>
</gene>
<dbReference type="EMBL" id="CAJZBQ010000051">
    <property type="protein sequence ID" value="CAG9330199.1"/>
    <property type="molecule type" value="Genomic_DNA"/>
</dbReference>
<dbReference type="Proteomes" id="UP001162131">
    <property type="component" value="Unassembled WGS sequence"/>
</dbReference>
<evidence type="ECO:0000259" key="2">
    <source>
        <dbReference type="Pfam" id="PF04424"/>
    </source>
</evidence>
<dbReference type="GO" id="GO:1990380">
    <property type="term" value="F:K48-linked deubiquitinase activity"/>
    <property type="evidence" value="ECO:0007669"/>
    <property type="project" value="InterPro"/>
</dbReference>
<dbReference type="PANTHER" id="PTHR18063:SF6">
    <property type="entry name" value="UBIQUITIN CARBOXYL-TERMINAL HYDROLASE"/>
    <property type="match status" value="1"/>
</dbReference>
<dbReference type="AlphaFoldDB" id="A0AAU9JW22"/>
<protein>
    <recommendedName>
        <fullName evidence="2">MINDY deubiquitinase domain-containing protein</fullName>
    </recommendedName>
</protein>
<dbReference type="InterPro" id="IPR033979">
    <property type="entry name" value="MINDY_domain"/>
</dbReference>
<evidence type="ECO:0000313" key="3">
    <source>
        <dbReference type="EMBL" id="CAG9330199.1"/>
    </source>
</evidence>
<dbReference type="GO" id="GO:0005829">
    <property type="term" value="C:cytosol"/>
    <property type="evidence" value="ECO:0007669"/>
    <property type="project" value="TreeGrafter"/>
</dbReference>
<sequence>MDSGYWLKEITYEGRKYKILLQSYNGPCPLLAIANVLILRGELKIHSDYSNVTHDMLTSLVANVISNSDPNLQRKNTLAEVAALRVENALILLTTLQVGLDVNVRFNDIHGFEHTPESDVFLLLNIPLLHGWIVDPQTEASRAIGDLSYNQLQEVLVSCIEIEGKQVMTKEDWELKNKGKLIEEFLSNSASQLTEEGLKRLKTELEDGKLYVLFRNNHFSTLLKRKGEIYLLATDLGFREAKKFVWEHMDAISGNNKWCDSEFNEVEESEVISFNSMNQQSPAPHPENYEENMLIDEAKQKNIEEDASLALALALAYNEEEWESDEIKKNNEKEIEEMKKKEDENKKIEDEKQIKEELDKKKKEEETKKKEENKKKEEEIKKKEENKKKEEESKRKEEKEKSIKESNDNKKRRSKKNESNESGQVKKKKSRACSVF</sequence>
<proteinExistence type="predicted"/>
<dbReference type="GO" id="GO:0071108">
    <property type="term" value="P:protein K48-linked deubiquitination"/>
    <property type="evidence" value="ECO:0007669"/>
    <property type="project" value="TreeGrafter"/>
</dbReference>
<reference evidence="3" key="1">
    <citation type="submission" date="2021-09" db="EMBL/GenBank/DDBJ databases">
        <authorList>
            <consortium name="AG Swart"/>
            <person name="Singh M."/>
            <person name="Singh A."/>
            <person name="Seah K."/>
            <person name="Emmerich C."/>
        </authorList>
    </citation>
    <scope>NUCLEOTIDE SEQUENCE</scope>
    <source>
        <strain evidence="3">ATCC30299</strain>
    </source>
</reference>
<dbReference type="GO" id="GO:0016807">
    <property type="term" value="F:cysteine-type carboxypeptidase activity"/>
    <property type="evidence" value="ECO:0007669"/>
    <property type="project" value="TreeGrafter"/>
</dbReference>
<evidence type="ECO:0000256" key="1">
    <source>
        <dbReference type="SAM" id="MobiDB-lite"/>
    </source>
</evidence>
<evidence type="ECO:0000313" key="4">
    <source>
        <dbReference type="Proteomes" id="UP001162131"/>
    </source>
</evidence>
<keyword evidence="4" id="KW-1185">Reference proteome</keyword>
<dbReference type="Pfam" id="PF04424">
    <property type="entry name" value="MINDY_DUB"/>
    <property type="match status" value="1"/>
</dbReference>
<name>A0AAU9JW22_9CILI</name>
<comment type="caution">
    <text evidence="3">The sequence shown here is derived from an EMBL/GenBank/DDBJ whole genome shotgun (WGS) entry which is preliminary data.</text>
</comment>
<dbReference type="PANTHER" id="PTHR18063">
    <property type="entry name" value="NF-E2 INDUCIBLE PROTEIN"/>
    <property type="match status" value="1"/>
</dbReference>
<dbReference type="InterPro" id="IPR007518">
    <property type="entry name" value="MINDY"/>
</dbReference>
<feature type="domain" description="MINDY deubiquitinase" evidence="2">
    <location>
        <begin position="5"/>
        <end position="263"/>
    </location>
</feature>
<dbReference type="GO" id="GO:0071944">
    <property type="term" value="C:cell periphery"/>
    <property type="evidence" value="ECO:0007669"/>
    <property type="project" value="TreeGrafter"/>
</dbReference>
<accession>A0AAU9JW22</accession>
<feature type="region of interest" description="Disordered" evidence="1">
    <location>
        <begin position="336"/>
        <end position="436"/>
    </location>
</feature>